<organism evidence="2 3">
    <name type="scientific">Kingdonia uniflora</name>
    <dbReference type="NCBI Taxonomy" id="39325"/>
    <lineage>
        <taxon>Eukaryota</taxon>
        <taxon>Viridiplantae</taxon>
        <taxon>Streptophyta</taxon>
        <taxon>Embryophyta</taxon>
        <taxon>Tracheophyta</taxon>
        <taxon>Spermatophyta</taxon>
        <taxon>Magnoliopsida</taxon>
        <taxon>Ranunculales</taxon>
        <taxon>Circaeasteraceae</taxon>
        <taxon>Kingdonia</taxon>
    </lineage>
</organism>
<comment type="caution">
    <text evidence="2">The sequence shown here is derived from an EMBL/GenBank/DDBJ whole genome shotgun (WGS) entry which is preliminary data.</text>
</comment>
<evidence type="ECO:0000256" key="1">
    <source>
        <dbReference type="SAM" id="MobiDB-lite"/>
    </source>
</evidence>
<dbReference type="EMBL" id="JACGCM010000957">
    <property type="protein sequence ID" value="KAF6163877.1"/>
    <property type="molecule type" value="Genomic_DNA"/>
</dbReference>
<dbReference type="PANTHER" id="PTHR37234">
    <property type="entry name" value="OS03G0319200 PROTEIN"/>
    <property type="match status" value="1"/>
</dbReference>
<dbReference type="PANTHER" id="PTHR37234:SF1">
    <property type="entry name" value="OS03G0319200 PROTEIN"/>
    <property type="match status" value="1"/>
</dbReference>
<evidence type="ECO:0000313" key="2">
    <source>
        <dbReference type="EMBL" id="KAF6163877.1"/>
    </source>
</evidence>
<sequence>MLSSSSSFRREKSQKPRNTTTCMSGIYRLISRFYQRRKFLTSSESQKPKQKEDKLVISLPDKNTYLEKCVNRSPTIPPEIRVPQPEEERRKLLEALQKCDEDLNSLKEIIESVRSSGNFEAYSTVNNERNDTWKDNNGCDEMKMGQNGTDLNEEQPSPVSVLDEISSTATSPSSTTAEDGEKNVEKLNKAPFLNKIMTEALPKLRDYKRLHTNSLSSPYCSSYNAKIECVNEIWETCLWEERRELSRIGVDLEDYLFRELIEETVKDLGCCYMYSVLPFDACRRRLCF</sequence>
<accession>A0A7J7N9Q3</accession>
<reference evidence="2 3" key="1">
    <citation type="journal article" date="2020" name="IScience">
        <title>Genome Sequencing of the Endangered Kingdonia uniflora (Circaeasteraceae, Ranunculales) Reveals Potential Mechanisms of Evolutionary Specialization.</title>
        <authorList>
            <person name="Sun Y."/>
            <person name="Deng T."/>
            <person name="Zhang A."/>
            <person name="Moore M.J."/>
            <person name="Landis J.B."/>
            <person name="Lin N."/>
            <person name="Zhang H."/>
            <person name="Zhang X."/>
            <person name="Huang J."/>
            <person name="Zhang X."/>
            <person name="Sun H."/>
            <person name="Wang H."/>
        </authorList>
    </citation>
    <scope>NUCLEOTIDE SEQUENCE [LARGE SCALE GENOMIC DNA]</scope>
    <source>
        <strain evidence="2">TB1705</strain>
        <tissue evidence="2">Leaf</tissue>
    </source>
</reference>
<protein>
    <recommendedName>
        <fullName evidence="4">DUF4378 domain-containing protein</fullName>
    </recommendedName>
</protein>
<feature type="compositionally biased region" description="Low complexity" evidence="1">
    <location>
        <begin position="166"/>
        <end position="177"/>
    </location>
</feature>
<proteinExistence type="predicted"/>
<gene>
    <name evidence="2" type="ORF">GIB67_024732</name>
</gene>
<dbReference type="Proteomes" id="UP000541444">
    <property type="component" value="Unassembled WGS sequence"/>
</dbReference>
<evidence type="ECO:0008006" key="4">
    <source>
        <dbReference type="Google" id="ProtNLM"/>
    </source>
</evidence>
<keyword evidence="3" id="KW-1185">Reference proteome</keyword>
<feature type="compositionally biased region" description="Polar residues" evidence="1">
    <location>
        <begin position="146"/>
        <end position="158"/>
    </location>
</feature>
<evidence type="ECO:0000313" key="3">
    <source>
        <dbReference type="Proteomes" id="UP000541444"/>
    </source>
</evidence>
<feature type="region of interest" description="Disordered" evidence="1">
    <location>
        <begin position="1"/>
        <end position="21"/>
    </location>
</feature>
<name>A0A7J7N9Q3_9MAGN</name>
<dbReference type="AlphaFoldDB" id="A0A7J7N9Q3"/>
<feature type="region of interest" description="Disordered" evidence="1">
    <location>
        <begin position="131"/>
        <end position="183"/>
    </location>
</feature>
<dbReference type="OrthoDB" id="780613at2759"/>